<evidence type="ECO:0000313" key="2">
    <source>
        <dbReference type="Proteomes" id="UP001055879"/>
    </source>
</evidence>
<reference evidence="1 2" key="2">
    <citation type="journal article" date="2022" name="Mol. Ecol. Resour.">
        <title>The genomes of chicory, endive, great burdock and yacon provide insights into Asteraceae paleo-polyploidization history and plant inulin production.</title>
        <authorList>
            <person name="Fan W."/>
            <person name="Wang S."/>
            <person name="Wang H."/>
            <person name="Wang A."/>
            <person name="Jiang F."/>
            <person name="Liu H."/>
            <person name="Zhao H."/>
            <person name="Xu D."/>
            <person name="Zhang Y."/>
        </authorList>
    </citation>
    <scope>NUCLEOTIDE SEQUENCE [LARGE SCALE GENOMIC DNA]</scope>
    <source>
        <strain evidence="2">cv. Niubang</strain>
    </source>
</reference>
<comment type="caution">
    <text evidence="1">The sequence shown here is derived from an EMBL/GenBank/DDBJ whole genome shotgun (WGS) entry which is preliminary data.</text>
</comment>
<keyword evidence="2" id="KW-1185">Reference proteome</keyword>
<accession>A0ACB9C7D3</accession>
<name>A0ACB9C7D3_ARCLA</name>
<sequence>MGKDGISKPKSEPKDDEKKPTLLDRPHAKKVKIHIVKRVKNGNENESTLFEQSHIKENKESKRTLEMKKVKNTMDVDIEYKRKYDKFMTEVAKMKNNDFPVDLAMKLVPVSKRLNLEKKWKDICVLWVEHKIKGQGDSSNPFKKYHHLPTQISELVVYF</sequence>
<gene>
    <name evidence="1" type="ORF">L6452_18866</name>
</gene>
<evidence type="ECO:0000313" key="1">
    <source>
        <dbReference type="EMBL" id="KAI3730189.1"/>
    </source>
</evidence>
<dbReference type="EMBL" id="CM042051">
    <property type="protein sequence ID" value="KAI3730189.1"/>
    <property type="molecule type" value="Genomic_DNA"/>
</dbReference>
<protein>
    <submittedName>
        <fullName evidence="1">Uncharacterized protein</fullName>
    </submittedName>
</protein>
<organism evidence="1 2">
    <name type="scientific">Arctium lappa</name>
    <name type="common">Greater burdock</name>
    <name type="synonym">Lappa major</name>
    <dbReference type="NCBI Taxonomy" id="4217"/>
    <lineage>
        <taxon>Eukaryota</taxon>
        <taxon>Viridiplantae</taxon>
        <taxon>Streptophyta</taxon>
        <taxon>Embryophyta</taxon>
        <taxon>Tracheophyta</taxon>
        <taxon>Spermatophyta</taxon>
        <taxon>Magnoliopsida</taxon>
        <taxon>eudicotyledons</taxon>
        <taxon>Gunneridae</taxon>
        <taxon>Pentapetalae</taxon>
        <taxon>asterids</taxon>
        <taxon>campanulids</taxon>
        <taxon>Asterales</taxon>
        <taxon>Asteraceae</taxon>
        <taxon>Carduoideae</taxon>
        <taxon>Cardueae</taxon>
        <taxon>Arctiinae</taxon>
        <taxon>Arctium</taxon>
    </lineage>
</organism>
<dbReference type="Proteomes" id="UP001055879">
    <property type="component" value="Linkage Group LG05"/>
</dbReference>
<proteinExistence type="predicted"/>
<reference evidence="2" key="1">
    <citation type="journal article" date="2022" name="Mol. Ecol. Resour.">
        <title>The genomes of chicory, endive, great burdock and yacon provide insights into Asteraceae palaeo-polyploidization history and plant inulin production.</title>
        <authorList>
            <person name="Fan W."/>
            <person name="Wang S."/>
            <person name="Wang H."/>
            <person name="Wang A."/>
            <person name="Jiang F."/>
            <person name="Liu H."/>
            <person name="Zhao H."/>
            <person name="Xu D."/>
            <person name="Zhang Y."/>
        </authorList>
    </citation>
    <scope>NUCLEOTIDE SEQUENCE [LARGE SCALE GENOMIC DNA]</scope>
    <source>
        <strain evidence="2">cv. Niubang</strain>
    </source>
</reference>